<reference evidence="3" key="1">
    <citation type="submission" date="2021-06" db="EMBL/GenBank/DDBJ databases">
        <authorList>
            <person name="Criscuolo A."/>
        </authorList>
    </citation>
    <scope>NUCLEOTIDE SEQUENCE</scope>
    <source>
        <strain evidence="3">CIP111600</strain>
    </source>
</reference>
<accession>A0A916JSY2</accession>
<feature type="domain" description="Phosphatidic acid phosphatase type 2/haloperoxidase" evidence="2">
    <location>
        <begin position="89"/>
        <end position="201"/>
    </location>
</feature>
<comment type="caution">
    <text evidence="3">The sequence shown here is derived from an EMBL/GenBank/DDBJ whole genome shotgun (WGS) entry which is preliminary data.</text>
</comment>
<organism evidence="3 4">
    <name type="scientific">Paenibacillus solanacearum</name>
    <dbReference type="NCBI Taxonomy" id="2048548"/>
    <lineage>
        <taxon>Bacteria</taxon>
        <taxon>Bacillati</taxon>
        <taxon>Bacillota</taxon>
        <taxon>Bacilli</taxon>
        <taxon>Bacillales</taxon>
        <taxon>Paenibacillaceae</taxon>
        <taxon>Paenibacillus</taxon>
    </lineage>
</organism>
<feature type="transmembrane region" description="Helical" evidence="1">
    <location>
        <begin position="130"/>
        <end position="148"/>
    </location>
</feature>
<evidence type="ECO:0000313" key="3">
    <source>
        <dbReference type="EMBL" id="CAG7600970.1"/>
    </source>
</evidence>
<evidence type="ECO:0000259" key="2">
    <source>
        <dbReference type="SMART" id="SM00014"/>
    </source>
</evidence>
<keyword evidence="1" id="KW-1133">Transmembrane helix</keyword>
<dbReference type="InterPro" id="IPR000326">
    <property type="entry name" value="PAP2/HPO"/>
</dbReference>
<dbReference type="PANTHER" id="PTHR14969">
    <property type="entry name" value="SPHINGOSINE-1-PHOSPHATE PHOSPHOHYDROLASE"/>
    <property type="match status" value="1"/>
</dbReference>
<name>A0A916JSY2_9BACL</name>
<dbReference type="PANTHER" id="PTHR14969:SF13">
    <property type="entry name" value="AT30094P"/>
    <property type="match status" value="1"/>
</dbReference>
<gene>
    <name evidence="3" type="ORF">PAESOLCIP111_00442</name>
</gene>
<proteinExistence type="predicted"/>
<dbReference type="EMBL" id="CAJVAS010000001">
    <property type="protein sequence ID" value="CAG7600970.1"/>
    <property type="molecule type" value="Genomic_DNA"/>
</dbReference>
<sequence>MKLKLQLTRAIAVSLCCAAGFGFVVFLMDEWLVLRLDQAVTDFIQSRRSPALTGLMRGVTAVGEVGAVLAIMLLAAVILYKWLHHRRELLLLLWVVAGSMLLNAMLKLLFQRERPTISRLIEVNGFSFPSGHSMAAFSLFAVIAFLLWKHIDSRLGRGLVVLLSMMMILAIGVSRIYLGVHYPSDVLAGYLASGCWMTASVWYYQRYMDKSASK</sequence>
<keyword evidence="4" id="KW-1185">Reference proteome</keyword>
<dbReference type="AlphaFoldDB" id="A0A916JSY2"/>
<dbReference type="CDD" id="cd03392">
    <property type="entry name" value="PAP2_like_2"/>
    <property type="match status" value="1"/>
</dbReference>
<dbReference type="Proteomes" id="UP000693672">
    <property type="component" value="Unassembled WGS sequence"/>
</dbReference>
<feature type="transmembrane region" description="Helical" evidence="1">
    <location>
        <begin position="65"/>
        <end position="83"/>
    </location>
</feature>
<evidence type="ECO:0000313" key="4">
    <source>
        <dbReference type="Proteomes" id="UP000693672"/>
    </source>
</evidence>
<feature type="transmembrane region" description="Helical" evidence="1">
    <location>
        <begin position="90"/>
        <end position="110"/>
    </location>
</feature>
<keyword evidence="1" id="KW-0812">Transmembrane</keyword>
<keyword evidence="1" id="KW-0472">Membrane</keyword>
<protein>
    <recommendedName>
        <fullName evidence="2">Phosphatidic acid phosphatase type 2/haloperoxidase domain-containing protein</fullName>
    </recommendedName>
</protein>
<evidence type="ECO:0000256" key="1">
    <source>
        <dbReference type="SAM" id="Phobius"/>
    </source>
</evidence>
<dbReference type="RefSeq" id="WP_218090248.1">
    <property type="nucleotide sequence ID" value="NZ_CAJVAS010000001.1"/>
</dbReference>
<feature type="transmembrane region" description="Helical" evidence="1">
    <location>
        <begin position="160"/>
        <end position="180"/>
    </location>
</feature>
<feature type="transmembrane region" description="Helical" evidence="1">
    <location>
        <begin position="7"/>
        <end position="28"/>
    </location>
</feature>
<dbReference type="Pfam" id="PF01569">
    <property type="entry name" value="PAP2"/>
    <property type="match status" value="1"/>
</dbReference>
<feature type="transmembrane region" description="Helical" evidence="1">
    <location>
        <begin position="186"/>
        <end position="204"/>
    </location>
</feature>
<dbReference type="SMART" id="SM00014">
    <property type="entry name" value="acidPPc"/>
    <property type="match status" value="1"/>
</dbReference>